<dbReference type="Gene3D" id="1.25.40.20">
    <property type="entry name" value="Ankyrin repeat-containing domain"/>
    <property type="match status" value="1"/>
</dbReference>
<feature type="repeat" description="ANK" evidence="7">
    <location>
        <begin position="617"/>
        <end position="649"/>
    </location>
</feature>
<dbReference type="Pfam" id="PF12796">
    <property type="entry name" value="Ank_2"/>
    <property type="match status" value="1"/>
</dbReference>
<dbReference type="SUPFAM" id="SSF81296">
    <property type="entry name" value="E set domains"/>
    <property type="match status" value="1"/>
</dbReference>
<evidence type="ECO:0000259" key="9">
    <source>
        <dbReference type="PROSITE" id="PS51437"/>
    </source>
</evidence>
<evidence type="ECO:0000256" key="3">
    <source>
        <dbReference type="ARBA" id="ARBA00023043"/>
    </source>
</evidence>
<keyword evidence="11" id="KW-1185">Reference proteome</keyword>
<comment type="caution">
    <text evidence="10">The sequence shown here is derived from an EMBL/GenBank/DDBJ whole genome shotgun (WGS) entry which is preliminary data.</text>
</comment>
<dbReference type="InterPro" id="IPR002110">
    <property type="entry name" value="Ankyrin_rpt"/>
</dbReference>
<dbReference type="GO" id="GO:0005634">
    <property type="term" value="C:nucleus"/>
    <property type="evidence" value="ECO:0007669"/>
    <property type="project" value="UniProtKB-SubCell"/>
</dbReference>
<evidence type="ECO:0000256" key="8">
    <source>
        <dbReference type="SAM" id="MobiDB-lite"/>
    </source>
</evidence>
<dbReference type="Gene3D" id="2.60.40.10">
    <property type="entry name" value="Immunoglobulins"/>
    <property type="match status" value="1"/>
</dbReference>
<reference evidence="10" key="1">
    <citation type="submission" date="2022-12" db="EMBL/GenBank/DDBJ databases">
        <authorList>
            <person name="Webb A."/>
        </authorList>
    </citation>
    <scope>NUCLEOTIDE SEQUENCE</scope>
    <source>
        <strain evidence="10">Hp1</strain>
    </source>
</reference>
<feature type="region of interest" description="Disordered" evidence="8">
    <location>
        <begin position="996"/>
        <end position="1042"/>
    </location>
</feature>
<dbReference type="PROSITE" id="PS50088">
    <property type="entry name" value="ANK_REPEAT"/>
    <property type="match status" value="2"/>
</dbReference>
<dbReference type="PROSITE" id="PS50297">
    <property type="entry name" value="ANK_REP_REGION"/>
    <property type="match status" value="1"/>
</dbReference>
<name>A0AAV0SY15_HYABA</name>
<dbReference type="SMART" id="SM00015">
    <property type="entry name" value="IQ"/>
    <property type="match status" value="3"/>
</dbReference>
<dbReference type="InterPro" id="IPR036770">
    <property type="entry name" value="Ankyrin_rpt-contain_sf"/>
</dbReference>
<feature type="repeat" description="ANK" evidence="7">
    <location>
        <begin position="584"/>
        <end position="616"/>
    </location>
</feature>
<dbReference type="EMBL" id="CANTFL010000033">
    <property type="protein sequence ID" value="CAI5709372.1"/>
    <property type="molecule type" value="Genomic_DNA"/>
</dbReference>
<dbReference type="SMART" id="SM00248">
    <property type="entry name" value="ANK"/>
    <property type="match status" value="2"/>
</dbReference>
<protein>
    <recommendedName>
        <fullName evidence="9">CG-1 domain-containing protein</fullName>
    </recommendedName>
</protein>
<evidence type="ECO:0000313" key="11">
    <source>
        <dbReference type="Proteomes" id="UP001162031"/>
    </source>
</evidence>
<dbReference type="PANTHER" id="PTHR23335">
    <property type="entry name" value="CALMODULIN-BINDING TRANSCRIPTION ACTIVATOR CAMTA"/>
    <property type="match status" value="1"/>
</dbReference>
<feature type="compositionally biased region" description="Low complexity" evidence="8">
    <location>
        <begin position="801"/>
        <end position="810"/>
    </location>
</feature>
<evidence type="ECO:0000256" key="6">
    <source>
        <dbReference type="ARBA" id="ARBA00023242"/>
    </source>
</evidence>
<dbReference type="SUPFAM" id="SSF52540">
    <property type="entry name" value="P-loop containing nucleoside triphosphate hydrolases"/>
    <property type="match status" value="1"/>
</dbReference>
<dbReference type="InterPro" id="IPR027417">
    <property type="entry name" value="P-loop_NTPase"/>
</dbReference>
<proteinExistence type="inferred from homology"/>
<evidence type="ECO:0000256" key="4">
    <source>
        <dbReference type="ARBA" id="ARBA00023159"/>
    </source>
</evidence>
<dbReference type="Proteomes" id="UP001162031">
    <property type="component" value="Unassembled WGS sequence"/>
</dbReference>
<dbReference type="SUPFAM" id="SSF48403">
    <property type="entry name" value="Ankyrin repeat"/>
    <property type="match status" value="1"/>
</dbReference>
<evidence type="ECO:0000256" key="1">
    <source>
        <dbReference type="ARBA" id="ARBA00004123"/>
    </source>
</evidence>
<feature type="compositionally biased region" description="Polar residues" evidence="8">
    <location>
        <begin position="996"/>
        <end position="1009"/>
    </location>
</feature>
<dbReference type="GO" id="GO:0003690">
    <property type="term" value="F:double-stranded DNA binding"/>
    <property type="evidence" value="ECO:0007669"/>
    <property type="project" value="TreeGrafter"/>
</dbReference>
<dbReference type="SMART" id="SM01076">
    <property type="entry name" value="CG-1"/>
    <property type="match status" value="1"/>
</dbReference>
<evidence type="ECO:0000256" key="5">
    <source>
        <dbReference type="ARBA" id="ARBA00023163"/>
    </source>
</evidence>
<feature type="region of interest" description="Disordered" evidence="8">
    <location>
        <begin position="786"/>
        <end position="813"/>
    </location>
</feature>
<dbReference type="Pfam" id="PF00612">
    <property type="entry name" value="IQ"/>
    <property type="match status" value="2"/>
</dbReference>
<dbReference type="InterPro" id="IPR000048">
    <property type="entry name" value="IQ_motif_EF-hand-BS"/>
</dbReference>
<sequence>MTQARAAFLRNEATRRWLVKDELAFLLLHYKQVSVPLVCSAQPRPPSGTLLFYNTLEVSDYKKDGWRWQKRKDKSGRVREDRAKLVINREVIILGSYVHSAEISSFHRRIYYIRDSTKHIVLVHYFDEMNRGGVGPRVSTRVSKSSNEIDRSLPAAAVSMSPLQQQRPLNFVAPDETAESIVKSCFDITDSGPRATKSQTLSVHNFDANIALLKGGKMDEKSAEFHADDRMYDLGCADSLEERTFGSKGRQPFLTKISDFSPDWDFKDGGAKVLICLAASLPEGVAHDTTNLFVQFGAKRTRAEVVSDTMLRCTAPGCIDTGIVDMYVCHRIESLQQEAFQLSQRRKFTYRSYRQASPSLVGEGATDGHVCAVEEAVDLPKLAVSRSAHSAFGTGKRVRSRASHSHPVVDSNRPLNNFLGSNRSLSTYVESDLDERQCKIRVVERLSEFHQAIQIKAVESSAVENLSSGVSVSSSGEKDIFADVSGGPALPSKQISGKTCASTCQEQLTGEPVPQPSIRDGPPASLTSFGDTSASLDDCTIEALSDNELEQLSEQLLVRVVHQLVTVAHTSEELLEELNSLDEAGLSLLHYVSFYNYSRLVPLLLAHGVQINQQSTQGQTALHLAAGCGHDQVIDVLQQSGADLQALDFEGLTAADRAEKSGHMDAAAKLHRYMGDGALVDTSIVDEMYGTLMEMDGMPTPYMDAGDMGLLESNDYGEIGTGQLHFHSTRCESPYVASLASKTSSRIGETQEHNRKLLLGAFSTMSLHDKCALSLSISRDSAGNAAWRRETMDEEDPLTASSTSSSVTSVGHSFSPVSTAGMDAADLADGRFVLPGTRTDSDVHSVIAENKEGLNKLQAAMELMGPEERQSLEDEVKVLQHGIRAWLLKRNCRNMRETTIQLREATQSIEQRDAAKHLPSEVHAQSERERAAITVQAATRSMLARRSFLHTKHVAIKLQAATRGVLCRKHFARMKAHALASLVIQRNVREWWSKQPTAARSEGLGSTTGDAREKENATEDEKPSSSPDARERALCDELRHSL</sequence>
<evidence type="ECO:0000256" key="2">
    <source>
        <dbReference type="ARBA" id="ARBA00008267"/>
    </source>
</evidence>
<dbReference type="InterPro" id="IPR013783">
    <property type="entry name" value="Ig-like_fold"/>
</dbReference>
<gene>
    <name evidence="10" type="ORF">HBR001_LOCUS264</name>
</gene>
<dbReference type="AlphaFoldDB" id="A0AAV0SY15"/>
<feature type="compositionally biased region" description="Basic and acidic residues" evidence="8">
    <location>
        <begin position="1010"/>
        <end position="1042"/>
    </location>
</feature>
<keyword evidence="3 7" id="KW-0040">ANK repeat</keyword>
<dbReference type="InterPro" id="IPR005559">
    <property type="entry name" value="CG-1_dom"/>
</dbReference>
<keyword evidence="4" id="KW-0010">Activator</keyword>
<dbReference type="Gene3D" id="4.10.270.10">
    <property type="entry name" value="Myosin, subunit A"/>
    <property type="match status" value="1"/>
</dbReference>
<dbReference type="InterPro" id="IPR014756">
    <property type="entry name" value="Ig_E-set"/>
</dbReference>
<accession>A0AAV0SY15</accession>
<feature type="domain" description="CG-1" evidence="9">
    <location>
        <begin position="6"/>
        <end position="134"/>
    </location>
</feature>
<evidence type="ECO:0000256" key="7">
    <source>
        <dbReference type="PROSITE-ProRule" id="PRU00023"/>
    </source>
</evidence>
<comment type="subcellular location">
    <subcellularLocation>
        <location evidence="1">Nucleus</location>
    </subcellularLocation>
</comment>
<evidence type="ECO:0000313" key="10">
    <source>
        <dbReference type="EMBL" id="CAI5709372.1"/>
    </source>
</evidence>
<dbReference type="PROSITE" id="PS50096">
    <property type="entry name" value="IQ"/>
    <property type="match status" value="2"/>
</dbReference>
<dbReference type="PANTHER" id="PTHR23335:SF1">
    <property type="entry name" value="CALMODULIN-BINDING TRANSCRIPTION ACTIVATOR, ISOFORM F"/>
    <property type="match status" value="1"/>
</dbReference>
<dbReference type="Pfam" id="PF03859">
    <property type="entry name" value="CG-1"/>
    <property type="match status" value="1"/>
</dbReference>
<keyword evidence="6" id="KW-0539">Nucleus</keyword>
<dbReference type="GO" id="GO:0006357">
    <property type="term" value="P:regulation of transcription by RNA polymerase II"/>
    <property type="evidence" value="ECO:0007669"/>
    <property type="project" value="TreeGrafter"/>
</dbReference>
<dbReference type="PROSITE" id="PS51437">
    <property type="entry name" value="CG_1"/>
    <property type="match status" value="1"/>
</dbReference>
<comment type="similarity">
    <text evidence="2">Belongs to the CAMTA family.</text>
</comment>
<organism evidence="10 11">
    <name type="scientific">Hyaloperonospora brassicae</name>
    <name type="common">Brassica downy mildew</name>
    <name type="synonym">Peronospora brassicae</name>
    <dbReference type="NCBI Taxonomy" id="162125"/>
    <lineage>
        <taxon>Eukaryota</taxon>
        <taxon>Sar</taxon>
        <taxon>Stramenopiles</taxon>
        <taxon>Oomycota</taxon>
        <taxon>Peronosporomycetes</taxon>
        <taxon>Peronosporales</taxon>
        <taxon>Peronosporaceae</taxon>
        <taxon>Hyaloperonospora</taxon>
    </lineage>
</organism>
<keyword evidence="5" id="KW-0804">Transcription</keyword>
<dbReference type="GO" id="GO:0003712">
    <property type="term" value="F:transcription coregulator activity"/>
    <property type="evidence" value="ECO:0007669"/>
    <property type="project" value="TreeGrafter"/>
</dbReference>